<sequence length="327" mass="37216">MSINPQMLAVRDAAATAAAYARELLMILPVAKDLTPITYVPSPYQHMTPDRWQLMLDALTFEQMDSRRVTIETAHAETYRRLLNHSDYQEWLDRGKLTQQDGFLWISGQPGAGKSTIMKFAYSKMKSKAHSRQAVIASFSFIARGESSERSILGMYRSSLFQLLQGYSDLQIMLDDPDIVPRGQNGCPSLTVLKALFRHGVSALSQRPFTYFVDALDECDQQQIVDMVRYFEDLAEKSVVNGVPFRICFSGRRYPYINIRRGIRLTLEAQQGHAEDLEKYVTRYLQLENATLVGELLEKAAGVFLWVVLVVNIPNREINHGELALRK</sequence>
<accession>A0AAJ0CEL4</accession>
<evidence type="ECO:0000313" key="3">
    <source>
        <dbReference type="EMBL" id="KAK2591505.1"/>
    </source>
</evidence>
<gene>
    <name evidence="3" type="ORF">QQS21_010803</name>
</gene>
<keyword evidence="4" id="KW-1185">Reference proteome</keyword>
<dbReference type="SUPFAM" id="SSF52540">
    <property type="entry name" value="P-loop containing nucleoside triphosphate hydrolases"/>
    <property type="match status" value="1"/>
</dbReference>
<comment type="caution">
    <text evidence="3">The sequence shown here is derived from an EMBL/GenBank/DDBJ whole genome shotgun (WGS) entry which is preliminary data.</text>
</comment>
<dbReference type="Proteomes" id="UP001251528">
    <property type="component" value="Unassembled WGS sequence"/>
</dbReference>
<dbReference type="InterPro" id="IPR056884">
    <property type="entry name" value="NPHP3-like_N"/>
</dbReference>
<feature type="domain" description="Nephrocystin 3-like N-terminal" evidence="2">
    <location>
        <begin position="78"/>
        <end position="252"/>
    </location>
</feature>
<dbReference type="Gene3D" id="3.40.50.300">
    <property type="entry name" value="P-loop containing nucleotide triphosphate hydrolases"/>
    <property type="match status" value="1"/>
</dbReference>
<dbReference type="EMBL" id="JASWJB010000330">
    <property type="protein sequence ID" value="KAK2591505.1"/>
    <property type="molecule type" value="Genomic_DNA"/>
</dbReference>
<keyword evidence="1" id="KW-0677">Repeat</keyword>
<reference evidence="3" key="1">
    <citation type="submission" date="2023-06" db="EMBL/GenBank/DDBJ databases">
        <title>Conoideocrella luteorostrata (Hypocreales: Clavicipitaceae), a potential biocontrol fungus for elongate hemlock scale in United States Christmas tree production areas.</title>
        <authorList>
            <person name="Barrett H."/>
            <person name="Lovett B."/>
            <person name="Macias A.M."/>
            <person name="Stajich J.E."/>
            <person name="Kasson M.T."/>
        </authorList>
    </citation>
    <scope>NUCLEOTIDE SEQUENCE</scope>
    <source>
        <strain evidence="3">ARSEF 14590</strain>
    </source>
</reference>
<dbReference type="Pfam" id="PF24883">
    <property type="entry name" value="NPHP3_N"/>
    <property type="match status" value="1"/>
</dbReference>
<evidence type="ECO:0000259" key="2">
    <source>
        <dbReference type="Pfam" id="PF24883"/>
    </source>
</evidence>
<dbReference type="InterPro" id="IPR027417">
    <property type="entry name" value="P-loop_NTPase"/>
</dbReference>
<dbReference type="PANTHER" id="PTHR10039:SF5">
    <property type="entry name" value="NACHT DOMAIN-CONTAINING PROTEIN"/>
    <property type="match status" value="1"/>
</dbReference>
<evidence type="ECO:0000313" key="4">
    <source>
        <dbReference type="Proteomes" id="UP001251528"/>
    </source>
</evidence>
<organism evidence="3 4">
    <name type="scientific">Conoideocrella luteorostrata</name>
    <dbReference type="NCBI Taxonomy" id="1105319"/>
    <lineage>
        <taxon>Eukaryota</taxon>
        <taxon>Fungi</taxon>
        <taxon>Dikarya</taxon>
        <taxon>Ascomycota</taxon>
        <taxon>Pezizomycotina</taxon>
        <taxon>Sordariomycetes</taxon>
        <taxon>Hypocreomycetidae</taxon>
        <taxon>Hypocreales</taxon>
        <taxon>Clavicipitaceae</taxon>
        <taxon>Conoideocrella</taxon>
    </lineage>
</organism>
<protein>
    <recommendedName>
        <fullName evidence="2">Nephrocystin 3-like N-terminal domain-containing protein</fullName>
    </recommendedName>
</protein>
<dbReference type="AlphaFoldDB" id="A0AAJ0CEL4"/>
<proteinExistence type="predicted"/>
<name>A0AAJ0CEL4_9HYPO</name>
<evidence type="ECO:0000256" key="1">
    <source>
        <dbReference type="ARBA" id="ARBA00022737"/>
    </source>
</evidence>
<dbReference type="PANTHER" id="PTHR10039">
    <property type="entry name" value="AMELOGENIN"/>
    <property type="match status" value="1"/>
</dbReference>